<dbReference type="CDD" id="cd16387">
    <property type="entry name" value="ParB_N_Srx"/>
    <property type="match status" value="1"/>
</dbReference>
<evidence type="ECO:0000256" key="1">
    <source>
        <dbReference type="SAM" id="Coils"/>
    </source>
</evidence>
<gene>
    <name evidence="3" type="ORF">SAMN05216581_0679</name>
</gene>
<dbReference type="GO" id="GO:0005694">
    <property type="term" value="C:chromosome"/>
    <property type="evidence" value="ECO:0007669"/>
    <property type="project" value="TreeGrafter"/>
</dbReference>
<name>A0A1H6LYM2_9PSED</name>
<dbReference type="SMART" id="SM00470">
    <property type="entry name" value="ParB"/>
    <property type="match status" value="1"/>
</dbReference>
<feature type="coiled-coil region" evidence="1">
    <location>
        <begin position="218"/>
        <end position="245"/>
    </location>
</feature>
<proteinExistence type="predicted"/>
<accession>A0A1H6LYM2</accession>
<dbReference type="SUPFAM" id="SSF109709">
    <property type="entry name" value="KorB DNA-binding domain-like"/>
    <property type="match status" value="1"/>
</dbReference>
<dbReference type="PANTHER" id="PTHR33375">
    <property type="entry name" value="CHROMOSOME-PARTITIONING PROTEIN PARB-RELATED"/>
    <property type="match status" value="1"/>
</dbReference>
<dbReference type="InterPro" id="IPR036086">
    <property type="entry name" value="ParB/Sulfiredoxin_sf"/>
</dbReference>
<dbReference type="GO" id="GO:0007059">
    <property type="term" value="P:chromosome segregation"/>
    <property type="evidence" value="ECO:0007669"/>
    <property type="project" value="TreeGrafter"/>
</dbReference>
<dbReference type="Proteomes" id="UP000182272">
    <property type="component" value="Chromosome I"/>
</dbReference>
<evidence type="ECO:0000259" key="2">
    <source>
        <dbReference type="SMART" id="SM00470"/>
    </source>
</evidence>
<evidence type="ECO:0000313" key="4">
    <source>
        <dbReference type="Proteomes" id="UP000182272"/>
    </source>
</evidence>
<dbReference type="InterPro" id="IPR011111">
    <property type="entry name" value="Plasmid_RepB"/>
</dbReference>
<reference evidence="3 4" key="1">
    <citation type="submission" date="2016-10" db="EMBL/GenBank/DDBJ databases">
        <authorList>
            <person name="de Groot N.N."/>
        </authorList>
    </citation>
    <scope>NUCLEOTIDE SEQUENCE [LARGE SCALE GENOMIC DNA]</scope>
    <source>
        <strain evidence="3 4">LMG 2158</strain>
    </source>
</reference>
<dbReference type="SUPFAM" id="SSF110849">
    <property type="entry name" value="ParB/Sulfiredoxin"/>
    <property type="match status" value="1"/>
</dbReference>
<organism evidence="3 4">
    <name type="scientific">Pseudomonas asplenii</name>
    <dbReference type="NCBI Taxonomy" id="53407"/>
    <lineage>
        <taxon>Bacteria</taxon>
        <taxon>Pseudomonadati</taxon>
        <taxon>Pseudomonadota</taxon>
        <taxon>Gammaproteobacteria</taxon>
        <taxon>Pseudomonadales</taxon>
        <taxon>Pseudomonadaceae</taxon>
        <taxon>Pseudomonas</taxon>
    </lineage>
</organism>
<dbReference type="Pfam" id="PF07506">
    <property type="entry name" value="RepB"/>
    <property type="match status" value="1"/>
</dbReference>
<evidence type="ECO:0000313" key="3">
    <source>
        <dbReference type="EMBL" id="SEH93971.1"/>
    </source>
</evidence>
<protein>
    <submittedName>
        <fullName evidence="3">Chromosome segregation protein Spo0J, contains ParB-like nuclease domain</fullName>
    </submittedName>
</protein>
<dbReference type="Gene3D" id="3.90.1530.30">
    <property type="match status" value="1"/>
</dbReference>
<dbReference type="RefSeq" id="WP_010448573.1">
    <property type="nucleotide sequence ID" value="NZ_LT629972.1"/>
</dbReference>
<dbReference type="EMBL" id="LT629972">
    <property type="protein sequence ID" value="SEH93971.1"/>
    <property type="molecule type" value="Genomic_DNA"/>
</dbReference>
<dbReference type="InterPro" id="IPR050336">
    <property type="entry name" value="Chromosome_partition/occlusion"/>
</dbReference>
<dbReference type="InterPro" id="IPR003115">
    <property type="entry name" value="ParB_N"/>
</dbReference>
<dbReference type="AlphaFoldDB" id="A0A1H6LYM2"/>
<dbReference type="Gene3D" id="1.10.10.2830">
    <property type="match status" value="1"/>
</dbReference>
<sequence length="301" mass="33946">MSQVKQGFERQIIPIPLDRILPTRSLGKDIEQTKKYSTIIASIQELGVIEPLAVHKQQTTVDGTPAFVLLDGHLRWYALRALGATEALCLLSTDDEGFTYNRQINRLTPVQEHKMILEAIRKGIAPAAIAKVLGINVERIHERQRLLDGIAPEVVEMLKVKMVSQDVFRALRKMKAIRQIEAVELMTSANCFTQTYARMVLAATRPEMLVEKKPKPLIEATAEEVARMEREMEKLYHDYKVVEETLGETILVLVVAKGYLARLLRNEAIGGYVSRCHGELMGELTAIMEAITSDTREPEKQ</sequence>
<feature type="domain" description="ParB-like N-terminal" evidence="2">
    <location>
        <begin position="13"/>
        <end position="106"/>
    </location>
</feature>
<keyword evidence="1" id="KW-0175">Coiled coil</keyword>
<dbReference type="PANTHER" id="PTHR33375:SF1">
    <property type="entry name" value="CHROMOSOME-PARTITIONING PROTEIN PARB-RELATED"/>
    <property type="match status" value="1"/>
</dbReference>
<dbReference type="OrthoDB" id="7632576at2"/>